<sequence length="395" mass="43422">MAQQQDGVFTWIHSDHLHSATVLTDADGLDIRRLAYAAFGEEAANSGPGAAPTYTYTDKERDSSGLLYYGARYYDPALARFITADSVYDAGPQGLNRYSYALNNPILYRDPTGQFINGPDDENDPLSYGAVTGSQEQFQDGTALIHDGRDGTADQTIRTYLAGGYAAFPPAPSISHLPMSWNVDCRMRGPFGPHGGIIDRFMYSGWAAGFANQWERSARESRDILYGLVERYPCAETIALATMITTSIDFGSGLVDTLRLGEGMAEGGWGYGKDVLRATVIVSHSFKVLRGIGVRGEFGSGRFYQWNEFLDWASENKGYLNSAMTPGWNNTFKLIQGLPKPLKQVGMIGFKTANLAHYARATKLYVYGDALSGFGKWERWIVNFVGGIIEHIPGK</sequence>
<dbReference type="NCBIfam" id="TIGR03696">
    <property type="entry name" value="Rhs_assc_core"/>
    <property type="match status" value="1"/>
</dbReference>
<reference evidence="1" key="1">
    <citation type="journal article" date="2015" name="PeerJ">
        <title>First genomic representation of candidate bacterial phylum KSB3 points to enhanced environmental sensing as a trigger of wastewater bulking.</title>
        <authorList>
            <person name="Sekiguchi Y."/>
            <person name="Ohashi A."/>
            <person name="Parks D.H."/>
            <person name="Yamauchi T."/>
            <person name="Tyson G.W."/>
            <person name="Hugenholtz P."/>
        </authorList>
    </citation>
    <scope>NUCLEOTIDE SEQUENCE [LARGE SCALE GENOMIC DNA]</scope>
</reference>
<dbReference type="PANTHER" id="PTHR32305:SF17">
    <property type="entry name" value="TRNA NUCLEASE WAPA"/>
    <property type="match status" value="1"/>
</dbReference>
<dbReference type="InterPro" id="IPR022385">
    <property type="entry name" value="Rhs_assc_core"/>
</dbReference>
<accession>A0A081BXF8</accession>
<gene>
    <name evidence="1" type="ORF">U27_03977</name>
</gene>
<dbReference type="Gene3D" id="2.180.10.10">
    <property type="entry name" value="RHS repeat-associated core"/>
    <property type="match status" value="1"/>
</dbReference>
<protein>
    <submittedName>
        <fullName evidence="1">YD repeat protein</fullName>
    </submittedName>
</protein>
<dbReference type="InterPro" id="IPR050708">
    <property type="entry name" value="T6SS_VgrG/RHS"/>
</dbReference>
<dbReference type="STRING" id="1499967.U27_03977"/>
<name>A0A081BXF8_VECG1</name>
<evidence type="ECO:0000313" key="2">
    <source>
        <dbReference type="Proteomes" id="UP000030661"/>
    </source>
</evidence>
<dbReference type="EMBL" id="DF820465">
    <property type="protein sequence ID" value="GAK57013.1"/>
    <property type="molecule type" value="Genomic_DNA"/>
</dbReference>
<evidence type="ECO:0000313" key="1">
    <source>
        <dbReference type="EMBL" id="GAK57013.1"/>
    </source>
</evidence>
<dbReference type="eggNOG" id="COG3209">
    <property type="taxonomic scope" value="Bacteria"/>
</dbReference>
<organism evidence="1">
    <name type="scientific">Vecturithrix granuli</name>
    <dbReference type="NCBI Taxonomy" id="1499967"/>
    <lineage>
        <taxon>Bacteria</taxon>
        <taxon>Candidatus Moduliflexota</taxon>
        <taxon>Candidatus Vecturitrichia</taxon>
        <taxon>Candidatus Vecturitrichales</taxon>
        <taxon>Candidatus Vecturitrichaceae</taxon>
        <taxon>Candidatus Vecturithrix</taxon>
    </lineage>
</organism>
<dbReference type="AlphaFoldDB" id="A0A081BXF8"/>
<dbReference type="PANTHER" id="PTHR32305">
    <property type="match status" value="1"/>
</dbReference>
<dbReference type="HOGENOM" id="CLU_697669_0_0_0"/>
<dbReference type="Proteomes" id="UP000030661">
    <property type="component" value="Unassembled WGS sequence"/>
</dbReference>
<keyword evidence="2" id="KW-1185">Reference proteome</keyword>
<proteinExistence type="predicted"/>